<dbReference type="PIRSF" id="PIRSF006060">
    <property type="entry name" value="AA_transporter"/>
    <property type="match status" value="1"/>
</dbReference>
<feature type="transmembrane region" description="Helical" evidence="5">
    <location>
        <begin position="227"/>
        <end position="246"/>
    </location>
</feature>
<keyword evidence="2 5" id="KW-0812">Transmembrane</keyword>
<sequence>MGEESQLKKTLSLSDLVFIGVGSILGSGGFNLIGEAVAKGGNLWPLTLAASTAVFLGSSYTYEKAFEIFKTNTAESDVVKSQFGDVASGITATSILMFNIISISTILVFAAHMIYPDASWLGQVSFAILFLLGMAFFSLQGIEINKEIINLLSILLIIVFAGISFIGLGGVATKGWVSVNTPTSPQTIAMSLLFFYFVLAGFDALIKFTEEAKDKKDIPRSFYISNLISAALTLGLSIAVVSWIHIKKSTNLTNIIGDILDIFLGGKSAEITKYASVIYMVLTSFIVFLASTRYLYGLGQQYDFLKFFTDLNEAKVPTTSTYFTTAVAATGILVNHTEKLVKICDFALSSQLFIVSAAATKIGFAAGQVPVIEGLTSASLLGLMAASFI</sequence>
<dbReference type="InterPro" id="IPR050367">
    <property type="entry name" value="APC_superfamily"/>
</dbReference>
<keyword evidence="4 5" id="KW-0472">Membrane</keyword>
<organism evidence="6">
    <name type="scientific">viral metagenome</name>
    <dbReference type="NCBI Taxonomy" id="1070528"/>
    <lineage>
        <taxon>unclassified sequences</taxon>
        <taxon>metagenomes</taxon>
        <taxon>organismal metagenomes</taxon>
    </lineage>
</organism>
<dbReference type="EMBL" id="MN739170">
    <property type="protein sequence ID" value="QHS92161.1"/>
    <property type="molecule type" value="Genomic_DNA"/>
</dbReference>
<evidence type="ECO:0000256" key="5">
    <source>
        <dbReference type="SAM" id="Phobius"/>
    </source>
</evidence>
<dbReference type="PANTHER" id="PTHR42770:SF11">
    <property type="entry name" value="INNER MEMBRANE TRANSPORT PROTEIN YBAT"/>
    <property type="match status" value="1"/>
</dbReference>
<dbReference type="GO" id="GO:0016020">
    <property type="term" value="C:membrane"/>
    <property type="evidence" value="ECO:0007669"/>
    <property type="project" value="UniProtKB-SubCell"/>
</dbReference>
<evidence type="ECO:0000256" key="1">
    <source>
        <dbReference type="ARBA" id="ARBA00004141"/>
    </source>
</evidence>
<evidence type="ECO:0000256" key="3">
    <source>
        <dbReference type="ARBA" id="ARBA00022989"/>
    </source>
</evidence>
<dbReference type="AlphaFoldDB" id="A0A6C0BK79"/>
<feature type="transmembrane region" description="Helical" evidence="5">
    <location>
        <begin position="188"/>
        <end position="206"/>
    </location>
</feature>
<reference evidence="6" key="1">
    <citation type="journal article" date="2020" name="Nature">
        <title>Giant virus diversity and host interactions through global metagenomics.</title>
        <authorList>
            <person name="Schulz F."/>
            <person name="Roux S."/>
            <person name="Paez-Espino D."/>
            <person name="Jungbluth S."/>
            <person name="Walsh D.A."/>
            <person name="Denef V.J."/>
            <person name="McMahon K.D."/>
            <person name="Konstantinidis K.T."/>
            <person name="Eloe-Fadrosh E.A."/>
            <person name="Kyrpides N.C."/>
            <person name="Woyke T."/>
        </authorList>
    </citation>
    <scope>NUCLEOTIDE SEQUENCE</scope>
    <source>
        <strain evidence="6">GVMAG-M-3300013285-6</strain>
    </source>
</reference>
<accession>A0A6C0BK79</accession>
<name>A0A6C0BK79_9ZZZZ</name>
<feature type="transmembrane region" description="Helical" evidence="5">
    <location>
        <begin position="43"/>
        <end position="62"/>
    </location>
</feature>
<feature type="transmembrane region" description="Helical" evidence="5">
    <location>
        <begin position="90"/>
        <end position="114"/>
    </location>
</feature>
<protein>
    <recommendedName>
        <fullName evidence="7">Amino acid permease</fullName>
    </recommendedName>
</protein>
<evidence type="ECO:0000313" key="6">
    <source>
        <dbReference type="EMBL" id="QHS92161.1"/>
    </source>
</evidence>
<keyword evidence="3 5" id="KW-1133">Transmembrane helix</keyword>
<evidence type="ECO:0008006" key="7">
    <source>
        <dbReference type="Google" id="ProtNLM"/>
    </source>
</evidence>
<feature type="transmembrane region" description="Helical" evidence="5">
    <location>
        <begin position="120"/>
        <end position="139"/>
    </location>
</feature>
<evidence type="ECO:0000256" key="2">
    <source>
        <dbReference type="ARBA" id="ARBA00022692"/>
    </source>
</evidence>
<feature type="transmembrane region" description="Helical" evidence="5">
    <location>
        <begin position="148"/>
        <end position="168"/>
    </location>
</feature>
<evidence type="ECO:0000256" key="4">
    <source>
        <dbReference type="ARBA" id="ARBA00023136"/>
    </source>
</evidence>
<comment type="subcellular location">
    <subcellularLocation>
        <location evidence="1">Membrane</location>
        <topology evidence="1">Multi-pass membrane protein</topology>
    </subcellularLocation>
</comment>
<dbReference type="Gene3D" id="1.20.1740.10">
    <property type="entry name" value="Amino acid/polyamine transporter I"/>
    <property type="match status" value="1"/>
</dbReference>
<feature type="transmembrane region" description="Helical" evidence="5">
    <location>
        <begin position="12"/>
        <end position="31"/>
    </location>
</feature>
<dbReference type="PANTHER" id="PTHR42770">
    <property type="entry name" value="AMINO ACID TRANSPORTER-RELATED"/>
    <property type="match status" value="1"/>
</dbReference>
<proteinExistence type="predicted"/>
<feature type="transmembrane region" description="Helical" evidence="5">
    <location>
        <begin position="277"/>
        <end position="296"/>
    </location>
</feature>